<comment type="caution">
    <text evidence="6">The sequence shown here is derived from an EMBL/GenBank/DDBJ whole genome shotgun (WGS) entry which is preliminary data.</text>
</comment>
<evidence type="ECO:0000313" key="7">
    <source>
        <dbReference type="Proteomes" id="UP000192411"/>
    </source>
</evidence>
<protein>
    <recommendedName>
        <fullName evidence="4">Cys-tRNA(Pro)/Cys-tRNA(Cys) deacylase</fullName>
        <ecNumber evidence="4">4.2.-.-</ecNumber>
    </recommendedName>
</protein>
<dbReference type="PIRSF" id="PIRSF006181">
    <property type="entry name" value="EbsC_YbaK"/>
    <property type="match status" value="1"/>
</dbReference>
<name>A0A1X0JXW4_9MYCO</name>
<evidence type="ECO:0000256" key="4">
    <source>
        <dbReference type="PIRNR" id="PIRNR006181"/>
    </source>
</evidence>
<feature type="domain" description="YbaK/aminoacyl-tRNA synthetase-associated" evidence="5">
    <location>
        <begin position="38"/>
        <end position="160"/>
    </location>
</feature>
<accession>A0A1X0JXW4</accession>
<dbReference type="STRING" id="75922.BST47_08510"/>
<dbReference type="SUPFAM" id="SSF55826">
    <property type="entry name" value="YbaK/ProRS associated domain"/>
    <property type="match status" value="1"/>
</dbReference>
<dbReference type="PANTHER" id="PTHR30411">
    <property type="entry name" value="CYTOPLASMIC PROTEIN"/>
    <property type="match status" value="1"/>
</dbReference>
<dbReference type="GO" id="GO:0016829">
    <property type="term" value="F:lyase activity"/>
    <property type="evidence" value="ECO:0007669"/>
    <property type="project" value="UniProtKB-KW"/>
</dbReference>
<evidence type="ECO:0000256" key="3">
    <source>
        <dbReference type="ARBA" id="ARBA00023239"/>
    </source>
</evidence>
<organism evidence="6 7">
    <name type="scientific">Mycolicibacterium tusciae</name>
    <dbReference type="NCBI Taxonomy" id="75922"/>
    <lineage>
        <taxon>Bacteria</taxon>
        <taxon>Bacillati</taxon>
        <taxon>Actinomycetota</taxon>
        <taxon>Actinomycetes</taxon>
        <taxon>Mycobacteriales</taxon>
        <taxon>Mycobacteriaceae</taxon>
        <taxon>Mycolicibacterium</taxon>
    </lineage>
</organism>
<dbReference type="InterPro" id="IPR007214">
    <property type="entry name" value="YbaK/aa-tRNA-synth-assoc-dom"/>
</dbReference>
<evidence type="ECO:0000259" key="5">
    <source>
        <dbReference type="Pfam" id="PF04073"/>
    </source>
</evidence>
<dbReference type="Pfam" id="PF04073">
    <property type="entry name" value="tRNA_edit"/>
    <property type="match status" value="1"/>
</dbReference>
<reference evidence="6 7" key="1">
    <citation type="submission" date="2017-02" db="EMBL/GenBank/DDBJ databases">
        <title>The new phylogeny of genus Mycobacterium.</title>
        <authorList>
            <person name="Tortoli E."/>
            <person name="Trovato A."/>
            <person name="Cirillo D.M."/>
        </authorList>
    </citation>
    <scope>NUCLEOTIDE SEQUENCE [LARGE SCALE GENOMIC DNA]</scope>
    <source>
        <strain evidence="6 7">DSM 44338</strain>
    </source>
</reference>
<comment type="similarity">
    <text evidence="1 4">Belongs to the prolyl-tRNA editing family. YbaK/EbsC subfamily.</text>
</comment>
<dbReference type="InterPro" id="IPR004369">
    <property type="entry name" value="Prolyl-tRNA_editing_YbaK/EbsC"/>
</dbReference>
<dbReference type="EMBL" id="MVIM01000003">
    <property type="protein sequence ID" value="ORB67086.1"/>
    <property type="molecule type" value="Genomic_DNA"/>
</dbReference>
<dbReference type="GO" id="GO:0002161">
    <property type="term" value="F:aminoacyl-tRNA deacylase activity"/>
    <property type="evidence" value="ECO:0007669"/>
    <property type="project" value="InterPro"/>
</dbReference>
<dbReference type="AlphaFoldDB" id="A0A1X0JXW4"/>
<evidence type="ECO:0000256" key="1">
    <source>
        <dbReference type="ARBA" id="ARBA00009798"/>
    </source>
</evidence>
<dbReference type="RefSeq" id="WP_083125041.1">
    <property type="nucleotide sequence ID" value="NZ_MVIM01000003.1"/>
</dbReference>
<dbReference type="Gene3D" id="3.90.960.10">
    <property type="entry name" value="YbaK/aminoacyl-tRNA synthetase-associated domain"/>
    <property type="match status" value="1"/>
</dbReference>
<evidence type="ECO:0000256" key="2">
    <source>
        <dbReference type="ARBA" id="ARBA00022917"/>
    </source>
</evidence>
<evidence type="ECO:0000313" key="6">
    <source>
        <dbReference type="EMBL" id="ORB67086.1"/>
    </source>
</evidence>
<dbReference type="GO" id="GO:0006412">
    <property type="term" value="P:translation"/>
    <property type="evidence" value="ECO:0007669"/>
    <property type="project" value="UniProtKB-KW"/>
</dbReference>
<dbReference type="Proteomes" id="UP000192411">
    <property type="component" value="Unassembled WGS sequence"/>
</dbReference>
<proteinExistence type="inferred from homology"/>
<dbReference type="PANTHER" id="PTHR30411:SF0">
    <property type="entry name" value="CYS-TRNA(PRO)_CYS-TRNA(CYS) DEACYLASE YBAK"/>
    <property type="match status" value="1"/>
</dbReference>
<keyword evidence="7" id="KW-1185">Reference proteome</keyword>
<gene>
    <name evidence="6" type="ORF">BST47_08510</name>
</gene>
<dbReference type="OrthoDB" id="9809296at2"/>
<keyword evidence="3 4" id="KW-0456">Lyase</keyword>
<keyword evidence="2 4" id="KW-0648">Protein biosynthesis</keyword>
<dbReference type="CDD" id="cd00002">
    <property type="entry name" value="YbaK_deacylase"/>
    <property type="match status" value="1"/>
</dbReference>
<dbReference type="InterPro" id="IPR036754">
    <property type="entry name" value="YbaK/aa-tRNA-synt-asso_dom_sf"/>
</dbReference>
<sequence length="171" mass="17953">MTRAATPAIAVLVAAGVPHEVLQYHHDPRNSSFGEEAARALAHTEGVEPEQVFKTLVVAMPAGPRSPGRDIRLGVAVLPVPAKLALKATATALGVPKVTMAERAAAERSTGYVIGGISPFGQRRALPTVVDESALTWDRVLCSAGRRGWEVAVHPRDLIALTTATIAAIRA</sequence>
<dbReference type="EC" id="4.2.-.-" evidence="4"/>